<reference evidence="3" key="1">
    <citation type="journal article" date="2005" name="Nature">
        <title>The map-based sequence of the rice genome.</title>
        <authorList>
            <consortium name="International rice genome sequencing project (IRGSP)"/>
            <person name="Matsumoto T."/>
            <person name="Wu J."/>
            <person name="Kanamori H."/>
            <person name="Katayose Y."/>
            <person name="Fujisawa M."/>
            <person name="Namiki N."/>
            <person name="Mizuno H."/>
            <person name="Yamamoto K."/>
            <person name="Antonio B.A."/>
            <person name="Baba T."/>
            <person name="Sakata K."/>
            <person name="Nagamura Y."/>
            <person name="Aoki H."/>
            <person name="Arikawa K."/>
            <person name="Arita K."/>
            <person name="Bito T."/>
            <person name="Chiden Y."/>
            <person name="Fujitsuka N."/>
            <person name="Fukunaka R."/>
            <person name="Hamada M."/>
            <person name="Harada C."/>
            <person name="Hayashi A."/>
            <person name="Hijishita S."/>
            <person name="Honda M."/>
            <person name="Hosokawa S."/>
            <person name="Ichikawa Y."/>
            <person name="Idonuma A."/>
            <person name="Iijima M."/>
            <person name="Ikeda M."/>
            <person name="Ikeno M."/>
            <person name="Ito K."/>
            <person name="Ito S."/>
            <person name="Ito T."/>
            <person name="Ito Y."/>
            <person name="Ito Y."/>
            <person name="Iwabuchi A."/>
            <person name="Kamiya K."/>
            <person name="Karasawa W."/>
            <person name="Kurita K."/>
            <person name="Katagiri S."/>
            <person name="Kikuta A."/>
            <person name="Kobayashi H."/>
            <person name="Kobayashi N."/>
            <person name="Machita K."/>
            <person name="Maehara T."/>
            <person name="Masukawa M."/>
            <person name="Mizubayashi T."/>
            <person name="Mukai Y."/>
            <person name="Nagasaki H."/>
            <person name="Nagata Y."/>
            <person name="Naito S."/>
            <person name="Nakashima M."/>
            <person name="Nakama Y."/>
            <person name="Nakamichi Y."/>
            <person name="Nakamura M."/>
            <person name="Meguro A."/>
            <person name="Negishi M."/>
            <person name="Ohta I."/>
            <person name="Ohta T."/>
            <person name="Okamoto M."/>
            <person name="Ono N."/>
            <person name="Saji S."/>
            <person name="Sakaguchi M."/>
            <person name="Sakai K."/>
            <person name="Shibata M."/>
            <person name="Shimokawa T."/>
            <person name="Song J."/>
            <person name="Takazaki Y."/>
            <person name="Terasawa K."/>
            <person name="Tsugane M."/>
            <person name="Tsuji K."/>
            <person name="Ueda S."/>
            <person name="Waki K."/>
            <person name="Yamagata H."/>
            <person name="Yamamoto M."/>
            <person name="Yamamoto S."/>
            <person name="Yamane H."/>
            <person name="Yoshiki S."/>
            <person name="Yoshihara R."/>
            <person name="Yukawa K."/>
            <person name="Zhong H."/>
            <person name="Yano M."/>
            <person name="Yuan Q."/>
            <person name="Ouyang S."/>
            <person name="Liu J."/>
            <person name="Jones K.M."/>
            <person name="Gansberger K."/>
            <person name="Moffat K."/>
            <person name="Hill J."/>
            <person name="Bera J."/>
            <person name="Fadrosh D."/>
            <person name="Jin S."/>
            <person name="Johri S."/>
            <person name="Kim M."/>
            <person name="Overton L."/>
            <person name="Reardon M."/>
            <person name="Tsitrin T."/>
            <person name="Vuong H."/>
            <person name="Weaver B."/>
            <person name="Ciecko A."/>
            <person name="Tallon L."/>
            <person name="Jackson J."/>
            <person name="Pai G."/>
            <person name="Aken S.V."/>
            <person name="Utterback T."/>
            <person name="Reidmuller S."/>
            <person name="Feldblyum T."/>
            <person name="Hsiao J."/>
            <person name="Zismann V."/>
            <person name="Iobst S."/>
            <person name="de Vazeille A.R."/>
            <person name="Buell C.R."/>
            <person name="Ying K."/>
            <person name="Li Y."/>
            <person name="Lu T."/>
            <person name="Huang Y."/>
            <person name="Zhao Q."/>
            <person name="Feng Q."/>
            <person name="Zhang L."/>
            <person name="Zhu J."/>
            <person name="Weng Q."/>
            <person name="Mu J."/>
            <person name="Lu Y."/>
            <person name="Fan D."/>
            <person name="Liu Y."/>
            <person name="Guan J."/>
            <person name="Zhang Y."/>
            <person name="Yu S."/>
            <person name="Liu X."/>
            <person name="Zhang Y."/>
            <person name="Hong G."/>
            <person name="Han B."/>
            <person name="Choisne N."/>
            <person name="Demange N."/>
            <person name="Orjeda G."/>
            <person name="Samain S."/>
            <person name="Cattolico L."/>
            <person name="Pelletier E."/>
            <person name="Couloux A."/>
            <person name="Segurens B."/>
            <person name="Wincker P."/>
            <person name="D'Hont A."/>
            <person name="Scarpelli C."/>
            <person name="Weissenbach J."/>
            <person name="Salanoubat M."/>
            <person name="Quetier F."/>
            <person name="Yu Y."/>
            <person name="Kim H.R."/>
            <person name="Rambo T."/>
            <person name="Currie J."/>
            <person name="Collura K."/>
            <person name="Luo M."/>
            <person name="Yang T."/>
            <person name="Ammiraju J.S.S."/>
            <person name="Engler F."/>
            <person name="Soderlund C."/>
            <person name="Wing R.A."/>
            <person name="Palmer L.E."/>
            <person name="de la Bastide M."/>
            <person name="Spiegel L."/>
            <person name="Nascimento L."/>
            <person name="Zutavern T."/>
            <person name="O'Shaughnessy A."/>
            <person name="Dike S."/>
            <person name="Dedhia N."/>
            <person name="Preston R."/>
            <person name="Balija V."/>
            <person name="McCombie W.R."/>
            <person name="Chow T."/>
            <person name="Chen H."/>
            <person name="Chung M."/>
            <person name="Chen C."/>
            <person name="Shaw J."/>
            <person name="Wu H."/>
            <person name="Hsiao K."/>
            <person name="Chao Y."/>
            <person name="Chu M."/>
            <person name="Cheng C."/>
            <person name="Hour A."/>
            <person name="Lee P."/>
            <person name="Lin S."/>
            <person name="Lin Y."/>
            <person name="Liou J."/>
            <person name="Liu S."/>
            <person name="Hsing Y."/>
            <person name="Raghuvanshi S."/>
            <person name="Mohanty A."/>
            <person name="Bharti A.K."/>
            <person name="Gaur A."/>
            <person name="Gupta V."/>
            <person name="Kumar D."/>
            <person name="Ravi V."/>
            <person name="Vij S."/>
            <person name="Kapur A."/>
            <person name="Khurana P."/>
            <person name="Khurana P."/>
            <person name="Khurana J.P."/>
            <person name="Tyagi A.K."/>
            <person name="Gaikwad K."/>
            <person name="Singh A."/>
            <person name="Dalal V."/>
            <person name="Srivastava S."/>
            <person name="Dixit A."/>
            <person name="Pal A.K."/>
            <person name="Ghazi I.A."/>
            <person name="Yadav M."/>
            <person name="Pandit A."/>
            <person name="Bhargava A."/>
            <person name="Sureshbabu K."/>
            <person name="Batra K."/>
            <person name="Sharma T.R."/>
            <person name="Mohapatra T."/>
            <person name="Singh N.K."/>
            <person name="Messing J."/>
            <person name="Nelson A.B."/>
            <person name="Fuks G."/>
            <person name="Kavchok S."/>
            <person name="Keizer G."/>
            <person name="Linton E."/>
            <person name="Llaca V."/>
            <person name="Song R."/>
            <person name="Tanyolac B."/>
            <person name="Young S."/>
            <person name="Ho-Il K."/>
            <person name="Hahn J.H."/>
            <person name="Sangsakoo G."/>
            <person name="Vanavichit A."/>
            <person name="de Mattos Luiz.A.T."/>
            <person name="Zimmer P.D."/>
            <person name="Malone G."/>
            <person name="Dellagostin O."/>
            <person name="de Oliveira A.C."/>
            <person name="Bevan M."/>
            <person name="Bancroft I."/>
            <person name="Minx P."/>
            <person name="Cordum H."/>
            <person name="Wilson R."/>
            <person name="Cheng Z."/>
            <person name="Jin W."/>
            <person name="Jiang J."/>
            <person name="Leong S.A."/>
            <person name="Iwama H."/>
            <person name="Gojobori T."/>
            <person name="Itoh T."/>
            <person name="Niimura Y."/>
            <person name="Fujii Y."/>
            <person name="Habara T."/>
            <person name="Sakai H."/>
            <person name="Sato Y."/>
            <person name="Wilson G."/>
            <person name="Kumar K."/>
            <person name="McCouch S."/>
            <person name="Juretic N."/>
            <person name="Hoen D."/>
            <person name="Wright S."/>
            <person name="Bruskiewich R."/>
            <person name="Bureau T."/>
            <person name="Miyao A."/>
            <person name="Hirochika H."/>
            <person name="Nishikawa T."/>
            <person name="Kadowaki K."/>
            <person name="Sugiura M."/>
            <person name="Burr B."/>
            <person name="Sasaki T."/>
        </authorList>
    </citation>
    <scope>NUCLEOTIDE SEQUENCE [LARGE SCALE GENOMIC DNA]</scope>
    <source>
        <strain evidence="3">cv. Nipponbare</strain>
    </source>
</reference>
<dbReference type="Gramene" id="Os10t0442466-00">
    <property type="protein sequence ID" value="Os10t0442466-00"/>
    <property type="gene ID" value="Os10g0442466"/>
</dbReference>
<evidence type="ECO:0000256" key="1">
    <source>
        <dbReference type="SAM" id="MobiDB-lite"/>
    </source>
</evidence>
<dbReference type="InParanoid" id="A0A0P0XUQ7"/>
<name>A0A0P0XUQ7_ORYSJ</name>
<feature type="compositionally biased region" description="Gly residues" evidence="1">
    <location>
        <begin position="206"/>
        <end position="221"/>
    </location>
</feature>
<feature type="region of interest" description="Disordered" evidence="1">
    <location>
        <begin position="190"/>
        <end position="234"/>
    </location>
</feature>
<dbReference type="eggNOG" id="ENOG502R67C">
    <property type="taxonomic scope" value="Eukaryota"/>
</dbReference>
<sequence>AAAAAALQLVDELVEAAARRAAGRDGGVQRGPHLAHLLPEHLPFLPAHHPLDPRPHLAGVHGAAVADGHAGAPLPHDEAAVGELVGEQREAQHRHPGPRALQDGVPAAVREEGGDGGVGEHLHLAAPRHHHAAAVGGGGGGEAVGERVGVVGADDVRPHHPQEPGAAGEHAAGDLVELAARDVGVAAEGDVEHGARRLRGEPPGAVGLGPHGGGDGAAGEAGGEDGADGVERPLAAERGDGGRLQLLHRVAHHVVGAAGLLERPEDDAVHHRGRVRVLQVRHQLPRLDRLHPRHVRDRVLPRLC</sequence>
<dbReference type="AlphaFoldDB" id="A0A0P0XUQ7"/>
<organism evidence="2 3">
    <name type="scientific">Oryza sativa subsp. japonica</name>
    <name type="common">Rice</name>
    <dbReference type="NCBI Taxonomy" id="39947"/>
    <lineage>
        <taxon>Eukaryota</taxon>
        <taxon>Viridiplantae</taxon>
        <taxon>Streptophyta</taxon>
        <taxon>Embryophyta</taxon>
        <taxon>Tracheophyta</taxon>
        <taxon>Spermatophyta</taxon>
        <taxon>Magnoliopsida</taxon>
        <taxon>Liliopsida</taxon>
        <taxon>Poales</taxon>
        <taxon>Poaceae</taxon>
        <taxon>BOP clade</taxon>
        <taxon>Oryzoideae</taxon>
        <taxon>Oryzeae</taxon>
        <taxon>Oryzinae</taxon>
        <taxon>Oryza</taxon>
        <taxon>Oryza sativa</taxon>
    </lineage>
</organism>
<gene>
    <name evidence="2" type="ordered locus">Os10g0442466</name>
    <name evidence="2" type="ORF">OSNPB_100442466</name>
</gene>
<dbReference type="PaxDb" id="39947-A0A0P0XUQ7"/>
<feature type="non-terminal residue" evidence="2">
    <location>
        <position position="304"/>
    </location>
</feature>
<dbReference type="FunCoup" id="A0A0P0XUQ7">
    <property type="interactions" value="764"/>
</dbReference>
<evidence type="ECO:0000313" key="2">
    <source>
        <dbReference type="EMBL" id="BAT11043.1"/>
    </source>
</evidence>
<reference evidence="2 3" key="3">
    <citation type="journal article" date="2013" name="Rice">
        <title>Improvement of the Oryza sativa Nipponbare reference genome using next generation sequence and optical map data.</title>
        <authorList>
            <person name="Kawahara Y."/>
            <person name="de la Bastide M."/>
            <person name="Hamilton J.P."/>
            <person name="Kanamori H."/>
            <person name="McCombie W.R."/>
            <person name="Ouyang S."/>
            <person name="Schwartz D.C."/>
            <person name="Tanaka T."/>
            <person name="Wu J."/>
            <person name="Zhou S."/>
            <person name="Childs K.L."/>
            <person name="Davidson R.M."/>
            <person name="Lin H."/>
            <person name="Quesada-Ocampo L."/>
            <person name="Vaillancourt B."/>
            <person name="Sakai H."/>
            <person name="Lee S.S."/>
            <person name="Kim J."/>
            <person name="Numa H."/>
            <person name="Itoh T."/>
            <person name="Buell C.R."/>
            <person name="Matsumoto T."/>
        </authorList>
    </citation>
    <scope>NUCLEOTIDE SEQUENCE [LARGE SCALE GENOMIC DNA]</scope>
    <source>
        <strain evidence="3">cv. Nipponbare</strain>
    </source>
</reference>
<accession>A0A0P0XUQ7</accession>
<protein>
    <submittedName>
        <fullName evidence="2">Os10g0442466 protein</fullName>
    </submittedName>
</protein>
<proteinExistence type="predicted"/>
<keyword evidence="3" id="KW-1185">Reference proteome</keyword>
<evidence type="ECO:0000313" key="3">
    <source>
        <dbReference type="Proteomes" id="UP000059680"/>
    </source>
</evidence>
<reference evidence="2 3" key="2">
    <citation type="journal article" date="2013" name="Plant Cell Physiol.">
        <title>Rice Annotation Project Database (RAP-DB): an integrative and interactive database for rice genomics.</title>
        <authorList>
            <person name="Sakai H."/>
            <person name="Lee S.S."/>
            <person name="Tanaka T."/>
            <person name="Numa H."/>
            <person name="Kim J."/>
            <person name="Kawahara Y."/>
            <person name="Wakimoto H."/>
            <person name="Yang C.C."/>
            <person name="Iwamoto M."/>
            <person name="Abe T."/>
            <person name="Yamada Y."/>
            <person name="Muto A."/>
            <person name="Inokuchi H."/>
            <person name="Ikemura T."/>
            <person name="Matsumoto T."/>
            <person name="Sasaki T."/>
            <person name="Itoh T."/>
        </authorList>
    </citation>
    <scope>NUCLEOTIDE SEQUENCE [LARGE SCALE GENOMIC DNA]</scope>
    <source>
        <strain evidence="3">cv. Nipponbare</strain>
    </source>
</reference>
<feature type="compositionally biased region" description="Basic and acidic residues" evidence="1">
    <location>
        <begin position="190"/>
        <end position="200"/>
    </location>
</feature>
<dbReference type="EMBL" id="AP014966">
    <property type="protein sequence ID" value="BAT11043.1"/>
    <property type="molecule type" value="Genomic_DNA"/>
</dbReference>
<feature type="non-terminal residue" evidence="2">
    <location>
        <position position="1"/>
    </location>
</feature>
<dbReference type="Proteomes" id="UP000059680">
    <property type="component" value="Chromosome 10"/>
</dbReference>